<dbReference type="CDD" id="cd10917">
    <property type="entry name" value="CE4_NodB_like_6s_7s"/>
    <property type="match status" value="1"/>
</dbReference>
<dbReference type="PANTHER" id="PTHR10587">
    <property type="entry name" value="GLYCOSYL TRANSFERASE-RELATED"/>
    <property type="match status" value="1"/>
</dbReference>
<accession>A0ABM8B8T3</accession>
<dbReference type="Proteomes" id="UP001321766">
    <property type="component" value="Chromosome"/>
</dbReference>
<keyword evidence="1" id="KW-0479">Metal-binding</keyword>
<keyword evidence="2" id="KW-0378">Hydrolase</keyword>
<evidence type="ECO:0000256" key="2">
    <source>
        <dbReference type="ARBA" id="ARBA00022801"/>
    </source>
</evidence>
<reference evidence="5 6" key="1">
    <citation type="journal article" date="2023" name="Microbiol. Spectr.">
        <title>Symbiosis of Carpenter Bees with Uncharacterized Lactic Acid Bacteria Showing NAD Auxotrophy.</title>
        <authorList>
            <person name="Kawasaki S."/>
            <person name="Ozawa K."/>
            <person name="Mori T."/>
            <person name="Yamamoto A."/>
            <person name="Ito M."/>
            <person name="Ohkuma M."/>
            <person name="Sakamoto M."/>
            <person name="Matsutani M."/>
        </authorList>
    </citation>
    <scope>NUCLEOTIDE SEQUENCE [LARGE SCALE GENOMIC DNA]</scope>
    <source>
        <strain evidence="5 6">Kim37-2</strain>
    </source>
</reference>
<evidence type="ECO:0000256" key="3">
    <source>
        <dbReference type="SAM" id="MobiDB-lite"/>
    </source>
</evidence>
<sequence>MEWGNSANINEEHLARLEEIDANLLQRAQSLAGQTDAPGQQEVKQAGDLVSSLSKGPAGGHEERVTNCRVQRPIWSLRAQVNRSQAAAVKAAQSIQALHERFASIERTVLDKDPQETALSRDRLSALLPGMEALLEDSKGSANGDAARADLVQSISEAKELLAREQTQVPRHDIESARQGLYQAADRVVQAQNRTSGIDCRQQDCLALTFDDGPSPISSQVFKALQDNHAVASFFSIGQKIDAQGGNTLAKIAQAGFPVGSHTWSHTDFALISAQHLQGREFSDAAAAVKASTGRPVTLVRPPHGSVNEQSRTDLLNGLAAGIALYNVDSYDWAPQASASSVEKKVLSQVRPGSIILMHDAYQHTADALPHIIDQLRARGDQVRFVTITQLTGEYPRAGDVYYSRTNILRM</sequence>
<dbReference type="PROSITE" id="PS51677">
    <property type="entry name" value="NODB"/>
    <property type="match status" value="1"/>
</dbReference>
<feature type="domain" description="NodB homology" evidence="4">
    <location>
        <begin position="204"/>
        <end position="386"/>
    </location>
</feature>
<dbReference type="InterPro" id="IPR011330">
    <property type="entry name" value="Glyco_hydro/deAcase_b/a-brl"/>
</dbReference>
<evidence type="ECO:0000313" key="5">
    <source>
        <dbReference type="EMBL" id="BDR52989.1"/>
    </source>
</evidence>
<organism evidence="5 6">
    <name type="scientific">Bombiscardovia nodaiensis</name>
    <dbReference type="NCBI Taxonomy" id="2932181"/>
    <lineage>
        <taxon>Bacteria</taxon>
        <taxon>Bacillati</taxon>
        <taxon>Actinomycetota</taxon>
        <taxon>Actinomycetes</taxon>
        <taxon>Bifidobacteriales</taxon>
        <taxon>Bifidobacteriaceae</taxon>
        <taxon>Bombiscardovia</taxon>
    </lineage>
</organism>
<evidence type="ECO:0000259" key="4">
    <source>
        <dbReference type="PROSITE" id="PS51677"/>
    </source>
</evidence>
<keyword evidence="6" id="KW-1185">Reference proteome</keyword>
<dbReference type="InterPro" id="IPR050248">
    <property type="entry name" value="Polysacc_deacetylase_ArnD"/>
</dbReference>
<dbReference type="SUPFAM" id="SSF88713">
    <property type="entry name" value="Glycoside hydrolase/deacetylase"/>
    <property type="match status" value="1"/>
</dbReference>
<dbReference type="Gene3D" id="3.20.20.370">
    <property type="entry name" value="Glycoside hydrolase/deacetylase"/>
    <property type="match status" value="1"/>
</dbReference>
<feature type="region of interest" description="Disordered" evidence="3">
    <location>
        <begin position="32"/>
        <end position="64"/>
    </location>
</feature>
<evidence type="ECO:0000256" key="1">
    <source>
        <dbReference type="ARBA" id="ARBA00022723"/>
    </source>
</evidence>
<evidence type="ECO:0000313" key="6">
    <source>
        <dbReference type="Proteomes" id="UP001321766"/>
    </source>
</evidence>
<proteinExistence type="predicted"/>
<dbReference type="Pfam" id="PF01522">
    <property type="entry name" value="Polysacc_deac_1"/>
    <property type="match status" value="1"/>
</dbReference>
<protein>
    <recommendedName>
        <fullName evidence="4">NodB homology domain-containing protein</fullName>
    </recommendedName>
</protein>
<dbReference type="PANTHER" id="PTHR10587:SF133">
    <property type="entry name" value="CHITIN DEACETYLASE 1-RELATED"/>
    <property type="match status" value="1"/>
</dbReference>
<name>A0ABM8B8T3_9BIFI</name>
<dbReference type="InterPro" id="IPR002509">
    <property type="entry name" value="NODB_dom"/>
</dbReference>
<gene>
    <name evidence="5" type="ORF">KIM372_08960</name>
</gene>
<dbReference type="EMBL" id="AP026798">
    <property type="protein sequence ID" value="BDR52989.1"/>
    <property type="molecule type" value="Genomic_DNA"/>
</dbReference>